<keyword evidence="4" id="KW-0443">Lipid metabolism</keyword>
<keyword evidence="5" id="KW-0472">Membrane</keyword>
<dbReference type="GO" id="GO:0016020">
    <property type="term" value="C:membrane"/>
    <property type="evidence" value="ECO:0007669"/>
    <property type="project" value="InterPro"/>
</dbReference>
<keyword evidence="2 4" id="KW-0808">Transferase</keyword>
<keyword evidence="8" id="KW-1185">Reference proteome</keyword>
<evidence type="ECO:0000256" key="1">
    <source>
        <dbReference type="ARBA" id="ARBA00008655"/>
    </source>
</evidence>
<keyword evidence="4" id="KW-1208">Phospholipid metabolism</keyword>
<dbReference type="NCBIfam" id="TIGR00530">
    <property type="entry name" value="AGP_acyltrn"/>
    <property type="match status" value="1"/>
</dbReference>
<feature type="domain" description="Phospholipid/glycerol acyltransferase" evidence="6">
    <location>
        <begin position="196"/>
        <end position="309"/>
    </location>
</feature>
<evidence type="ECO:0000256" key="4">
    <source>
        <dbReference type="RuleBase" id="RU361267"/>
    </source>
</evidence>
<dbReference type="SMART" id="SM00563">
    <property type="entry name" value="PlsC"/>
    <property type="match status" value="1"/>
</dbReference>
<protein>
    <recommendedName>
        <fullName evidence="4">1-acyl-sn-glycerol-3-phosphate acyltransferase</fullName>
        <ecNumber evidence="4">2.3.1.51</ecNumber>
    </recommendedName>
</protein>
<evidence type="ECO:0000259" key="6">
    <source>
        <dbReference type="SMART" id="SM00563"/>
    </source>
</evidence>
<dbReference type="PANTHER" id="PTHR10434:SF60">
    <property type="entry name" value="1-ACYL-SN-GLYCEROL-3-PHOSPHATE ACYLTRANSFERASE LPAT1, CHLOROPLASTIC"/>
    <property type="match status" value="1"/>
</dbReference>
<dbReference type="Pfam" id="PF01553">
    <property type="entry name" value="Acyltransferase"/>
    <property type="match status" value="1"/>
</dbReference>
<dbReference type="PANTHER" id="PTHR10434">
    <property type="entry name" value="1-ACYL-SN-GLYCEROL-3-PHOSPHATE ACYLTRANSFERASE"/>
    <property type="match status" value="1"/>
</dbReference>
<proteinExistence type="inferred from homology"/>
<reference evidence="7 8" key="1">
    <citation type="submission" date="2024-01" db="EMBL/GenBank/DDBJ databases">
        <authorList>
            <person name="Waweru B."/>
        </authorList>
    </citation>
    <scope>NUCLEOTIDE SEQUENCE [LARGE SCALE GENOMIC DNA]</scope>
</reference>
<dbReference type="Proteomes" id="UP001314170">
    <property type="component" value="Unassembled WGS sequence"/>
</dbReference>
<dbReference type="InterPro" id="IPR002123">
    <property type="entry name" value="Plipid/glycerol_acylTrfase"/>
</dbReference>
<sequence length="354" mass="39383">MEIVASQSQSHAFHFPLRLRYKRSSNISRPSLLQFRVHKEPFVGCSTYKQAVLRNSYNSTPNGGSCIPRKHVNVPWYYYLQEFYQPNPHKQVKVSRPVAVRSELAGTGIPDSSYPLTDIKLGSKVRGICFYVVTAIAAIFLIVLMIAQHPLVLLFDQPRRRAQFFIAKIWASLTVAPFLKIEFEGLENLPPPDVPAVYVSNHQSFLDIYTLLTLGRSFKFISKTGIFLYPIIGWAMFMLGVIPLKRMDSRSQMECLKRCMDLLKKGSSVFFFPEGTRSKDGTLGAFKKGAFSVAAKVGVPVVPMTLIGTGKIMPAGMERILNPGSVKVIIHKPIEGSDAAVLCNEARNAIAGAL</sequence>
<comment type="catalytic activity">
    <reaction evidence="4">
        <text>a 1-acyl-sn-glycero-3-phosphate + an acyl-CoA = a 1,2-diacyl-sn-glycero-3-phosphate + CoA</text>
        <dbReference type="Rhea" id="RHEA:19709"/>
        <dbReference type="ChEBI" id="CHEBI:57287"/>
        <dbReference type="ChEBI" id="CHEBI:57970"/>
        <dbReference type="ChEBI" id="CHEBI:58342"/>
        <dbReference type="ChEBI" id="CHEBI:58608"/>
        <dbReference type="EC" id="2.3.1.51"/>
    </reaction>
</comment>
<gene>
    <name evidence="7" type="ORF">DCAF_LOCUS13236</name>
</gene>
<dbReference type="EMBL" id="CAWUPB010001111">
    <property type="protein sequence ID" value="CAK7338193.1"/>
    <property type="molecule type" value="Genomic_DNA"/>
</dbReference>
<dbReference type="AlphaFoldDB" id="A0AAV1RQ82"/>
<feature type="transmembrane region" description="Helical" evidence="5">
    <location>
        <begin position="128"/>
        <end position="147"/>
    </location>
</feature>
<accession>A0AAV1RQ82</accession>
<keyword evidence="4" id="KW-0594">Phospholipid biosynthesis</keyword>
<dbReference type="SUPFAM" id="SSF69593">
    <property type="entry name" value="Glycerol-3-phosphate (1)-acyltransferase"/>
    <property type="match status" value="1"/>
</dbReference>
<comment type="caution">
    <text evidence="7">The sequence shown here is derived from an EMBL/GenBank/DDBJ whole genome shotgun (WGS) entry which is preliminary data.</text>
</comment>
<dbReference type="InterPro" id="IPR004552">
    <property type="entry name" value="AGP_acyltrans"/>
</dbReference>
<dbReference type="GO" id="GO:0003841">
    <property type="term" value="F:1-acylglycerol-3-phosphate O-acyltransferase activity"/>
    <property type="evidence" value="ECO:0007669"/>
    <property type="project" value="UniProtKB-UniRule"/>
</dbReference>
<evidence type="ECO:0000256" key="2">
    <source>
        <dbReference type="ARBA" id="ARBA00022679"/>
    </source>
</evidence>
<keyword evidence="5" id="KW-0812">Transmembrane</keyword>
<evidence type="ECO:0000256" key="5">
    <source>
        <dbReference type="SAM" id="Phobius"/>
    </source>
</evidence>
<organism evidence="7 8">
    <name type="scientific">Dovyalis caffra</name>
    <dbReference type="NCBI Taxonomy" id="77055"/>
    <lineage>
        <taxon>Eukaryota</taxon>
        <taxon>Viridiplantae</taxon>
        <taxon>Streptophyta</taxon>
        <taxon>Embryophyta</taxon>
        <taxon>Tracheophyta</taxon>
        <taxon>Spermatophyta</taxon>
        <taxon>Magnoliopsida</taxon>
        <taxon>eudicotyledons</taxon>
        <taxon>Gunneridae</taxon>
        <taxon>Pentapetalae</taxon>
        <taxon>rosids</taxon>
        <taxon>fabids</taxon>
        <taxon>Malpighiales</taxon>
        <taxon>Salicaceae</taxon>
        <taxon>Flacourtieae</taxon>
        <taxon>Dovyalis</taxon>
    </lineage>
</organism>
<comment type="similarity">
    <text evidence="1 4">Belongs to the 1-acyl-sn-glycerol-3-phosphate acyltransferase family.</text>
</comment>
<keyword evidence="5" id="KW-1133">Transmembrane helix</keyword>
<evidence type="ECO:0000313" key="8">
    <source>
        <dbReference type="Proteomes" id="UP001314170"/>
    </source>
</evidence>
<feature type="transmembrane region" description="Helical" evidence="5">
    <location>
        <begin position="226"/>
        <end position="244"/>
    </location>
</feature>
<evidence type="ECO:0000256" key="3">
    <source>
        <dbReference type="ARBA" id="ARBA00023315"/>
    </source>
</evidence>
<dbReference type="EC" id="2.3.1.51" evidence="4"/>
<name>A0AAV1RQ82_9ROSI</name>
<keyword evidence="3 4" id="KW-0012">Acyltransferase</keyword>
<dbReference type="GO" id="GO:0006654">
    <property type="term" value="P:phosphatidic acid biosynthetic process"/>
    <property type="evidence" value="ECO:0007669"/>
    <property type="project" value="TreeGrafter"/>
</dbReference>
<evidence type="ECO:0000313" key="7">
    <source>
        <dbReference type="EMBL" id="CAK7338193.1"/>
    </source>
</evidence>
<dbReference type="CDD" id="cd07989">
    <property type="entry name" value="LPLAT_AGPAT-like"/>
    <property type="match status" value="1"/>
</dbReference>
<keyword evidence="4" id="KW-0444">Lipid biosynthesis</keyword>
<comment type="domain">
    <text evidence="4">The HXXXXD motif is essential for acyltransferase activity and may constitute the binding site for the phosphate moiety of the glycerol-3-phosphate.</text>
</comment>